<sequence length="128" mass="13646">MTNAPVYVLIHPDGRAEWGDRIAIAEKELGPHGIGRAFLTDGSRLRIAMSDCALLLTEEYAPNPYAAATLARVAGFAPEQAPETRGPVILFGWDPNNEWDSTRPLTDAERAAITAGLTAAGCTTEAPN</sequence>
<dbReference type="Proteomes" id="UP001272987">
    <property type="component" value="Unassembled WGS sequence"/>
</dbReference>
<gene>
    <name evidence="1" type="ORF">PV666_51110</name>
</gene>
<name>A0ABU4MHI6_9ACTN</name>
<organism evidence="1 2">
    <name type="scientific">Streptomyces acidiscabies</name>
    <dbReference type="NCBI Taxonomy" id="42234"/>
    <lineage>
        <taxon>Bacteria</taxon>
        <taxon>Bacillati</taxon>
        <taxon>Actinomycetota</taxon>
        <taxon>Actinomycetes</taxon>
        <taxon>Kitasatosporales</taxon>
        <taxon>Streptomycetaceae</taxon>
        <taxon>Streptomyces</taxon>
    </lineage>
</organism>
<proteinExistence type="predicted"/>
<dbReference type="EMBL" id="JARAWP010000073">
    <property type="protein sequence ID" value="MDX3026153.1"/>
    <property type="molecule type" value="Genomic_DNA"/>
</dbReference>
<protein>
    <submittedName>
        <fullName evidence="1">Uncharacterized protein</fullName>
    </submittedName>
</protein>
<comment type="caution">
    <text evidence="1">The sequence shown here is derived from an EMBL/GenBank/DDBJ whole genome shotgun (WGS) entry which is preliminary data.</text>
</comment>
<evidence type="ECO:0000313" key="1">
    <source>
        <dbReference type="EMBL" id="MDX3026153.1"/>
    </source>
</evidence>
<accession>A0ABU4MHI6</accession>
<keyword evidence="2" id="KW-1185">Reference proteome</keyword>
<dbReference type="RefSeq" id="WP_319041274.1">
    <property type="nucleotide sequence ID" value="NZ_JARAWP010000073.1"/>
</dbReference>
<reference evidence="1 2" key="1">
    <citation type="journal article" date="2023" name="Microb. Genom.">
        <title>Mesoterricola silvestris gen. nov., sp. nov., Mesoterricola sediminis sp. nov., Geothrix oryzae sp. nov., Geothrix edaphica sp. nov., Geothrix rubra sp. nov., and Geothrix limicola sp. nov., six novel members of Acidobacteriota isolated from soils.</title>
        <authorList>
            <person name="Weisberg A.J."/>
            <person name="Pearce E."/>
            <person name="Kramer C.G."/>
            <person name="Chang J.H."/>
            <person name="Clarke C.R."/>
        </authorList>
    </citation>
    <scope>NUCLEOTIDE SEQUENCE [LARGE SCALE GENOMIC DNA]</scope>
    <source>
        <strain evidence="1 2">NB05-1H</strain>
    </source>
</reference>
<evidence type="ECO:0000313" key="2">
    <source>
        <dbReference type="Proteomes" id="UP001272987"/>
    </source>
</evidence>